<evidence type="ECO:0000259" key="2">
    <source>
        <dbReference type="Pfam" id="PF25438"/>
    </source>
</evidence>
<dbReference type="RefSeq" id="XP_024733984.1">
    <property type="nucleotide sequence ID" value="XM_024880750.1"/>
</dbReference>
<evidence type="ECO:0000313" key="4">
    <source>
        <dbReference type="Proteomes" id="UP000235371"/>
    </source>
</evidence>
<dbReference type="GeneID" id="36588827"/>
<reference evidence="3 4" key="1">
    <citation type="submission" date="2016-04" db="EMBL/GenBank/DDBJ databases">
        <title>A degradative enzymes factory behind the ericoid mycorrhizal symbiosis.</title>
        <authorList>
            <consortium name="DOE Joint Genome Institute"/>
            <person name="Martino E."/>
            <person name="Morin E."/>
            <person name="Grelet G."/>
            <person name="Kuo A."/>
            <person name="Kohler A."/>
            <person name="Daghino S."/>
            <person name="Barry K."/>
            <person name="Choi C."/>
            <person name="Cichocki N."/>
            <person name="Clum A."/>
            <person name="Copeland A."/>
            <person name="Hainaut M."/>
            <person name="Haridas S."/>
            <person name="Labutti K."/>
            <person name="Lindquist E."/>
            <person name="Lipzen A."/>
            <person name="Khouja H.-R."/>
            <person name="Murat C."/>
            <person name="Ohm R."/>
            <person name="Olson A."/>
            <person name="Spatafora J."/>
            <person name="Veneault-Fourrey C."/>
            <person name="Henrissat B."/>
            <person name="Grigoriev I."/>
            <person name="Martin F."/>
            <person name="Perotto S."/>
        </authorList>
    </citation>
    <scope>NUCLEOTIDE SEQUENCE [LARGE SCALE GENOMIC DNA]</scope>
    <source>
        <strain evidence="3 4">E</strain>
    </source>
</reference>
<dbReference type="AlphaFoldDB" id="A0A2J6T239"/>
<dbReference type="Proteomes" id="UP000235371">
    <property type="component" value="Unassembled WGS sequence"/>
</dbReference>
<gene>
    <name evidence="3" type="ORF">K444DRAFT_615535</name>
</gene>
<accession>A0A2J6T239</accession>
<evidence type="ECO:0000313" key="3">
    <source>
        <dbReference type="EMBL" id="PMD57080.1"/>
    </source>
</evidence>
<dbReference type="Pfam" id="PF25438">
    <property type="entry name" value="DUF7896"/>
    <property type="match status" value="1"/>
</dbReference>
<sequence>MTSENLSPVKPRYTRPEHSRVFCAQCDIHTEGFRGEHELRKRVDREHPNPVTKWVCIESTKPGHPIPVLPFSKCKACLQQKQYGPYYNAAAHLRRAHFRPKLPSQSKIGGGEAKRGGKRGVVEANGASGGGDAGSFWKETCEVYFKG</sequence>
<dbReference type="STRING" id="1095630.A0A2J6T239"/>
<dbReference type="InterPro" id="IPR057218">
    <property type="entry name" value="DUF7896"/>
</dbReference>
<dbReference type="OrthoDB" id="5377599at2759"/>
<evidence type="ECO:0000256" key="1">
    <source>
        <dbReference type="SAM" id="MobiDB-lite"/>
    </source>
</evidence>
<proteinExistence type="predicted"/>
<protein>
    <recommendedName>
        <fullName evidence="2">DUF7896 domain-containing protein</fullName>
    </recommendedName>
</protein>
<feature type="domain" description="DUF7896" evidence="2">
    <location>
        <begin position="51"/>
        <end position="120"/>
    </location>
</feature>
<dbReference type="InParanoid" id="A0A2J6T239"/>
<dbReference type="PANTHER" id="PTHR42031">
    <property type="entry name" value="KEY LIME PATHOGENICITY PROTEIN"/>
    <property type="match status" value="1"/>
</dbReference>
<dbReference type="EMBL" id="KZ613847">
    <property type="protein sequence ID" value="PMD57080.1"/>
    <property type="molecule type" value="Genomic_DNA"/>
</dbReference>
<organism evidence="3 4">
    <name type="scientific">Hyaloscypha bicolor E</name>
    <dbReference type="NCBI Taxonomy" id="1095630"/>
    <lineage>
        <taxon>Eukaryota</taxon>
        <taxon>Fungi</taxon>
        <taxon>Dikarya</taxon>
        <taxon>Ascomycota</taxon>
        <taxon>Pezizomycotina</taxon>
        <taxon>Leotiomycetes</taxon>
        <taxon>Helotiales</taxon>
        <taxon>Hyaloscyphaceae</taxon>
        <taxon>Hyaloscypha</taxon>
        <taxon>Hyaloscypha bicolor</taxon>
    </lineage>
</organism>
<dbReference type="PANTHER" id="PTHR42031:SF1">
    <property type="entry name" value="KEY LIME PATHOGENICITY PROTEIN"/>
    <property type="match status" value="1"/>
</dbReference>
<keyword evidence="4" id="KW-1185">Reference proteome</keyword>
<feature type="region of interest" description="Disordered" evidence="1">
    <location>
        <begin position="102"/>
        <end position="129"/>
    </location>
</feature>
<name>A0A2J6T239_9HELO</name>